<dbReference type="EMBL" id="ANIN01000002">
    <property type="protein sequence ID" value="ELA08432.1"/>
    <property type="molecule type" value="Genomic_DNA"/>
</dbReference>
<feature type="region of interest" description="Disordered" evidence="1">
    <location>
        <begin position="47"/>
        <end position="88"/>
    </location>
</feature>
<dbReference type="OrthoDB" id="9181810at2"/>
<protein>
    <recommendedName>
        <fullName evidence="4">Entericidin EcnAB</fullName>
    </recommendedName>
</protein>
<sequence>MKNTLTKMLVLSLSGGFLLTGCNTVRGIGSDIASVGNSIINTANQASYNNQMRKNTTQNNPQNNPATYTQPQTYNNYDPNYNTTPTYQ</sequence>
<accession>L2F5X4</accession>
<evidence type="ECO:0008006" key="4">
    <source>
        <dbReference type="Google" id="ProtNLM"/>
    </source>
</evidence>
<dbReference type="PROSITE" id="PS51257">
    <property type="entry name" value="PROKAR_LIPOPROTEIN"/>
    <property type="match status" value="1"/>
</dbReference>
<reference evidence="2 3" key="1">
    <citation type="journal article" date="2013" name="Genome Announc.">
        <title>Genome Sequence of Moraxella macacae 0408225, a Novel Bacterial Species Isolated from a Cynomolgus Macaque with Epistaxis.</title>
        <authorList>
            <person name="Ladner J.T."/>
            <person name="Whitehouse C.A."/>
            <person name="Koroleva G.I."/>
            <person name="Palacios G.F."/>
        </authorList>
    </citation>
    <scope>NUCLEOTIDE SEQUENCE [LARGE SCALE GENOMIC DNA]</scope>
    <source>
        <strain evidence="2 3">0408225</strain>
    </source>
</reference>
<feature type="compositionally biased region" description="Low complexity" evidence="1">
    <location>
        <begin position="55"/>
        <end position="88"/>
    </location>
</feature>
<organism evidence="2 3">
    <name type="scientific">Moraxella macacae 0408225</name>
    <dbReference type="NCBI Taxonomy" id="1230338"/>
    <lineage>
        <taxon>Bacteria</taxon>
        <taxon>Pseudomonadati</taxon>
        <taxon>Pseudomonadota</taxon>
        <taxon>Gammaproteobacteria</taxon>
        <taxon>Moraxellales</taxon>
        <taxon>Moraxellaceae</taxon>
        <taxon>Moraxella</taxon>
    </lineage>
</organism>
<keyword evidence="3" id="KW-1185">Reference proteome</keyword>
<dbReference type="Proteomes" id="UP000023795">
    <property type="component" value="Unassembled WGS sequence"/>
</dbReference>
<proteinExistence type="predicted"/>
<evidence type="ECO:0000256" key="1">
    <source>
        <dbReference type="SAM" id="MobiDB-lite"/>
    </source>
</evidence>
<evidence type="ECO:0000313" key="2">
    <source>
        <dbReference type="EMBL" id="ELA08432.1"/>
    </source>
</evidence>
<evidence type="ECO:0000313" key="3">
    <source>
        <dbReference type="Proteomes" id="UP000023795"/>
    </source>
</evidence>
<name>L2F5X4_9GAMM</name>
<gene>
    <name evidence="2" type="ORF">MOMA_07721</name>
</gene>
<comment type="caution">
    <text evidence="2">The sequence shown here is derived from an EMBL/GenBank/DDBJ whole genome shotgun (WGS) entry which is preliminary data.</text>
</comment>
<dbReference type="RefSeq" id="WP_009501990.1">
    <property type="nucleotide sequence ID" value="NZ_ANIN01000002.1"/>
</dbReference>
<dbReference type="AlphaFoldDB" id="L2F5X4"/>
<dbReference type="PATRIC" id="fig|1230338.3.peg.1647"/>